<keyword evidence="3" id="KW-1185">Reference proteome</keyword>
<dbReference type="EMBL" id="JAQQWP010000003">
    <property type="protein sequence ID" value="KAK8123965.1"/>
    <property type="molecule type" value="Genomic_DNA"/>
</dbReference>
<comment type="caution">
    <text evidence="2">The sequence shown here is derived from an EMBL/GenBank/DDBJ whole genome shotgun (WGS) entry which is preliminary data.</text>
</comment>
<feature type="compositionally biased region" description="Polar residues" evidence="1">
    <location>
        <begin position="90"/>
        <end position="104"/>
    </location>
</feature>
<evidence type="ECO:0000313" key="3">
    <source>
        <dbReference type="Proteomes" id="UP001392437"/>
    </source>
</evidence>
<evidence type="ECO:0000256" key="1">
    <source>
        <dbReference type="SAM" id="MobiDB-lite"/>
    </source>
</evidence>
<feature type="region of interest" description="Disordered" evidence="1">
    <location>
        <begin position="70"/>
        <end position="104"/>
    </location>
</feature>
<gene>
    <name evidence="2" type="ORF">PG999_003883</name>
</gene>
<name>A0AAW0R4R1_9PEZI</name>
<dbReference type="AlphaFoldDB" id="A0AAW0R4R1"/>
<reference evidence="2 3" key="1">
    <citation type="submission" date="2023-01" db="EMBL/GenBank/DDBJ databases">
        <title>Analysis of 21 Apiospora genomes using comparative genomics revels a genus with tremendous synthesis potential of carbohydrate active enzymes and secondary metabolites.</title>
        <authorList>
            <person name="Sorensen T."/>
        </authorList>
    </citation>
    <scope>NUCLEOTIDE SEQUENCE [LARGE SCALE GENOMIC DNA]</scope>
    <source>
        <strain evidence="2 3">CBS 117206</strain>
    </source>
</reference>
<proteinExistence type="predicted"/>
<organism evidence="2 3">
    <name type="scientific">Apiospora kogelbergensis</name>
    <dbReference type="NCBI Taxonomy" id="1337665"/>
    <lineage>
        <taxon>Eukaryota</taxon>
        <taxon>Fungi</taxon>
        <taxon>Dikarya</taxon>
        <taxon>Ascomycota</taxon>
        <taxon>Pezizomycotina</taxon>
        <taxon>Sordariomycetes</taxon>
        <taxon>Xylariomycetidae</taxon>
        <taxon>Amphisphaeriales</taxon>
        <taxon>Apiosporaceae</taxon>
        <taxon>Apiospora</taxon>
    </lineage>
</organism>
<evidence type="ECO:0000313" key="2">
    <source>
        <dbReference type="EMBL" id="KAK8123965.1"/>
    </source>
</evidence>
<protein>
    <submittedName>
        <fullName evidence="2">Uncharacterized protein</fullName>
    </submittedName>
</protein>
<dbReference type="Proteomes" id="UP001392437">
    <property type="component" value="Unassembled WGS sequence"/>
</dbReference>
<sequence>MSSGSRNLCCECGVRMESQDSGLYVVADSFCSSCLPKGFDALLRFNNQSDSLKIPEVPVYSSRGGLEIASHDPTLSLTPDNLSEHEHLPSGSQSQGRPERASQQINPELSELAAKDKFYELDDFYHTPGLEWDPDCLIVPAEEAVDAPIHGLAACETGPQCFNCGSPVGWDEATGRLEDCETIQGAAVVEGKAMCHPYTGYTCGFIGQAQALFWAAKNRDGQILPRPKARLL</sequence>
<accession>A0AAW0R4R1</accession>